<organism evidence="1 2">
    <name type="scientific">Paspalum notatum var. saurae</name>
    <dbReference type="NCBI Taxonomy" id="547442"/>
    <lineage>
        <taxon>Eukaryota</taxon>
        <taxon>Viridiplantae</taxon>
        <taxon>Streptophyta</taxon>
        <taxon>Embryophyta</taxon>
        <taxon>Tracheophyta</taxon>
        <taxon>Spermatophyta</taxon>
        <taxon>Magnoliopsida</taxon>
        <taxon>Liliopsida</taxon>
        <taxon>Poales</taxon>
        <taxon>Poaceae</taxon>
        <taxon>PACMAD clade</taxon>
        <taxon>Panicoideae</taxon>
        <taxon>Andropogonodae</taxon>
        <taxon>Paspaleae</taxon>
        <taxon>Paspalinae</taxon>
        <taxon>Paspalum</taxon>
    </lineage>
</organism>
<accession>A0AAQ3TY56</accession>
<proteinExistence type="predicted"/>
<name>A0AAQ3TY56_PASNO</name>
<dbReference type="AlphaFoldDB" id="A0AAQ3TY56"/>
<reference evidence="1 2" key="1">
    <citation type="submission" date="2024-02" db="EMBL/GenBank/DDBJ databases">
        <title>High-quality chromosome-scale genome assembly of Pensacola bahiagrass (Paspalum notatum Flugge var. saurae).</title>
        <authorList>
            <person name="Vega J.M."/>
            <person name="Podio M."/>
            <person name="Orjuela J."/>
            <person name="Siena L.A."/>
            <person name="Pessino S.C."/>
            <person name="Combes M.C."/>
            <person name="Mariac C."/>
            <person name="Albertini E."/>
            <person name="Pupilli F."/>
            <person name="Ortiz J.P.A."/>
            <person name="Leblanc O."/>
        </authorList>
    </citation>
    <scope>NUCLEOTIDE SEQUENCE [LARGE SCALE GENOMIC DNA]</scope>
    <source>
        <strain evidence="1">R1</strain>
        <tissue evidence="1">Leaf</tissue>
    </source>
</reference>
<keyword evidence="2" id="KW-1185">Reference proteome</keyword>
<evidence type="ECO:0000313" key="1">
    <source>
        <dbReference type="EMBL" id="WVZ79565.1"/>
    </source>
</evidence>
<dbReference type="Proteomes" id="UP001341281">
    <property type="component" value="Chromosome 06"/>
</dbReference>
<sequence>MIEKPTHTSRTVLVHLMVRIFVYLSPDDQIRFIGKSGIPTQNVLAVCDFNMRFTYVSTGQPGAMHDTRYPNRPGYLAPHKGERYHMLEWHRGMEPKTPREKFNRVHSSI</sequence>
<evidence type="ECO:0000313" key="2">
    <source>
        <dbReference type="Proteomes" id="UP001341281"/>
    </source>
</evidence>
<protein>
    <submittedName>
        <fullName evidence="1">Uncharacterized protein</fullName>
    </submittedName>
</protein>
<dbReference type="EMBL" id="CP144750">
    <property type="protein sequence ID" value="WVZ79565.1"/>
    <property type="molecule type" value="Genomic_DNA"/>
</dbReference>
<gene>
    <name evidence="1" type="ORF">U9M48_027130</name>
</gene>